<evidence type="ECO:0000256" key="8">
    <source>
        <dbReference type="ARBA" id="ARBA00022840"/>
    </source>
</evidence>
<dbReference type="Gene3D" id="1.10.3210.30">
    <property type="match status" value="1"/>
</dbReference>
<dbReference type="NCBIfam" id="TIGR01596">
    <property type="entry name" value="cas3_HD"/>
    <property type="match status" value="1"/>
</dbReference>
<reference evidence="12 13" key="1">
    <citation type="journal article" date="2004" name="Nucleic Acids Res.">
        <title>Genome sequence of Symbiobacterium thermophilum, an uncultivable bacterium that depends on microbial commensalism.</title>
        <authorList>
            <person name="Ueda K."/>
            <person name="Yamashita A."/>
            <person name="Ishikawa J."/>
            <person name="Shimada M."/>
            <person name="Watsuji T."/>
            <person name="Morimura K."/>
            <person name="Ikeda H."/>
            <person name="Hattori M."/>
            <person name="Beppu T."/>
        </authorList>
    </citation>
    <scope>NUCLEOTIDE SEQUENCE [LARGE SCALE GENOMIC DNA]</scope>
    <source>
        <strain evidence="13">T / IAM 14863</strain>
    </source>
</reference>
<keyword evidence="7" id="KW-0347">Helicase</keyword>
<keyword evidence="4" id="KW-0479">Metal-binding</keyword>
<comment type="similarity">
    <text evidence="1">In the N-terminal section; belongs to the CRISPR-associated nuclease Cas3-HD family.</text>
</comment>
<dbReference type="SUPFAM" id="SSF52540">
    <property type="entry name" value="P-loop containing nucleoside triphosphate hydrolases"/>
    <property type="match status" value="1"/>
</dbReference>
<dbReference type="STRING" id="292459.STH309"/>
<organism evidence="12 13">
    <name type="scientific">Symbiobacterium thermophilum (strain DSM 24528 / JCM 14929 / IAM 14863 / T)</name>
    <dbReference type="NCBI Taxonomy" id="292459"/>
    <lineage>
        <taxon>Bacteria</taxon>
        <taxon>Bacillati</taxon>
        <taxon>Bacillota</taxon>
        <taxon>Clostridia</taxon>
        <taxon>Eubacteriales</taxon>
        <taxon>Symbiobacteriaceae</taxon>
        <taxon>Symbiobacterium</taxon>
    </lineage>
</organism>
<evidence type="ECO:0000256" key="4">
    <source>
        <dbReference type="ARBA" id="ARBA00022723"/>
    </source>
</evidence>
<dbReference type="GO" id="GO:0005524">
    <property type="term" value="F:ATP binding"/>
    <property type="evidence" value="ECO:0007669"/>
    <property type="project" value="UniProtKB-KW"/>
</dbReference>
<dbReference type="eggNOG" id="COG1203">
    <property type="taxonomic scope" value="Bacteria"/>
</dbReference>
<dbReference type="SMART" id="SM00487">
    <property type="entry name" value="DEXDc"/>
    <property type="match status" value="1"/>
</dbReference>
<dbReference type="GO" id="GO:0051607">
    <property type="term" value="P:defense response to virus"/>
    <property type="evidence" value="ECO:0007669"/>
    <property type="project" value="UniProtKB-KW"/>
</dbReference>
<evidence type="ECO:0008006" key="14">
    <source>
        <dbReference type="Google" id="ProtNLM"/>
    </source>
</evidence>
<dbReference type="InterPro" id="IPR038257">
    <property type="entry name" value="CRISPR-assoc_Cas3_HD_sf"/>
</dbReference>
<dbReference type="SUPFAM" id="SSF109604">
    <property type="entry name" value="HD-domain/PDEase-like"/>
    <property type="match status" value="1"/>
</dbReference>
<dbReference type="AlphaFoldDB" id="Q67SP9"/>
<dbReference type="InterPro" id="IPR006474">
    <property type="entry name" value="Helicase_Cas3_CRISPR-ass_core"/>
</dbReference>
<dbReference type="InterPro" id="IPR014001">
    <property type="entry name" value="Helicase_ATP-bd"/>
</dbReference>
<dbReference type="GO" id="GO:0004386">
    <property type="term" value="F:helicase activity"/>
    <property type="evidence" value="ECO:0007669"/>
    <property type="project" value="UniProtKB-KW"/>
</dbReference>
<evidence type="ECO:0000256" key="1">
    <source>
        <dbReference type="ARBA" id="ARBA00006847"/>
    </source>
</evidence>
<feature type="domain" description="HD Cas3-type" evidence="11">
    <location>
        <begin position="12"/>
        <end position="178"/>
    </location>
</feature>
<dbReference type="GO" id="GO:0003676">
    <property type="term" value="F:nucleic acid binding"/>
    <property type="evidence" value="ECO:0007669"/>
    <property type="project" value="InterPro"/>
</dbReference>
<dbReference type="KEGG" id="sth:STH309"/>
<dbReference type="InterPro" id="IPR006483">
    <property type="entry name" value="CRISPR-assoc_Cas3_HD"/>
</dbReference>
<dbReference type="Gene3D" id="3.40.50.300">
    <property type="entry name" value="P-loop containing nucleotide triphosphate hydrolases"/>
    <property type="match status" value="2"/>
</dbReference>
<protein>
    <recommendedName>
        <fullName evidence="14">CRISPR-associated helicase Cas3</fullName>
    </recommendedName>
</protein>
<dbReference type="CDD" id="cd09641">
    <property type="entry name" value="Cas3''_I"/>
    <property type="match status" value="1"/>
</dbReference>
<keyword evidence="9" id="KW-0051">Antiviral defense</keyword>
<keyword evidence="3" id="KW-0540">Nuclease</keyword>
<keyword evidence="6" id="KW-0378">Hydrolase</keyword>
<evidence type="ECO:0000313" key="13">
    <source>
        <dbReference type="Proteomes" id="UP000000417"/>
    </source>
</evidence>
<keyword evidence="13" id="KW-1185">Reference proteome</keyword>
<keyword evidence="8" id="KW-0067">ATP-binding</keyword>
<evidence type="ECO:0000259" key="10">
    <source>
        <dbReference type="PROSITE" id="PS51192"/>
    </source>
</evidence>
<dbReference type="NCBIfam" id="TIGR01587">
    <property type="entry name" value="cas3_core"/>
    <property type="match status" value="1"/>
</dbReference>
<feature type="domain" description="Helicase ATP-binding" evidence="10">
    <location>
        <begin position="234"/>
        <end position="419"/>
    </location>
</feature>
<dbReference type="CDD" id="cd17930">
    <property type="entry name" value="DEXHc_cas3"/>
    <property type="match status" value="1"/>
</dbReference>
<dbReference type="InterPro" id="IPR011545">
    <property type="entry name" value="DEAD/DEAH_box_helicase_dom"/>
</dbReference>
<comment type="similarity">
    <text evidence="2">In the central section; belongs to the CRISPR-associated helicase Cas3 family.</text>
</comment>
<evidence type="ECO:0000256" key="2">
    <source>
        <dbReference type="ARBA" id="ARBA00009046"/>
    </source>
</evidence>
<gene>
    <name evidence="12" type="ordered locus">STH309</name>
</gene>
<accession>Q67SP9</accession>
<evidence type="ECO:0000256" key="3">
    <source>
        <dbReference type="ARBA" id="ARBA00022722"/>
    </source>
</evidence>
<name>Q67SP9_SYMTH</name>
<dbReference type="Pfam" id="PF18019">
    <property type="entry name" value="Cas3_HD"/>
    <property type="match status" value="1"/>
</dbReference>
<dbReference type="Pfam" id="PF22590">
    <property type="entry name" value="Cas3-like_C_2"/>
    <property type="match status" value="1"/>
</dbReference>
<evidence type="ECO:0000256" key="9">
    <source>
        <dbReference type="ARBA" id="ARBA00023118"/>
    </source>
</evidence>
<dbReference type="Pfam" id="PF00270">
    <property type="entry name" value="DEAD"/>
    <property type="match status" value="1"/>
</dbReference>
<dbReference type="GO" id="GO:0004518">
    <property type="term" value="F:nuclease activity"/>
    <property type="evidence" value="ECO:0007669"/>
    <property type="project" value="UniProtKB-KW"/>
</dbReference>
<proteinExistence type="inferred from homology"/>
<dbReference type="GO" id="GO:0046872">
    <property type="term" value="F:metal ion binding"/>
    <property type="evidence" value="ECO:0007669"/>
    <property type="project" value="UniProtKB-KW"/>
</dbReference>
<dbReference type="InterPro" id="IPR027417">
    <property type="entry name" value="P-loop_NTPase"/>
</dbReference>
<dbReference type="EMBL" id="AP006840">
    <property type="protein sequence ID" value="BAD39294.1"/>
    <property type="molecule type" value="Genomic_DNA"/>
</dbReference>
<dbReference type="GO" id="GO:0016787">
    <property type="term" value="F:hydrolase activity"/>
    <property type="evidence" value="ECO:0007669"/>
    <property type="project" value="UniProtKB-KW"/>
</dbReference>
<dbReference type="HOGENOM" id="CLU_010123_0_0_9"/>
<evidence type="ECO:0000256" key="6">
    <source>
        <dbReference type="ARBA" id="ARBA00022801"/>
    </source>
</evidence>
<keyword evidence="5" id="KW-0547">Nucleotide-binding</keyword>
<evidence type="ECO:0000259" key="11">
    <source>
        <dbReference type="PROSITE" id="PS51643"/>
    </source>
</evidence>
<evidence type="ECO:0000313" key="12">
    <source>
        <dbReference type="EMBL" id="BAD39294.1"/>
    </source>
</evidence>
<evidence type="ECO:0000256" key="7">
    <source>
        <dbReference type="ARBA" id="ARBA00022806"/>
    </source>
</evidence>
<dbReference type="RefSeq" id="WP_011194444.1">
    <property type="nucleotide sequence ID" value="NC_006177.1"/>
</dbReference>
<dbReference type="Proteomes" id="UP000000417">
    <property type="component" value="Chromosome"/>
</dbReference>
<dbReference type="InterPro" id="IPR054712">
    <property type="entry name" value="Cas3-like_dom"/>
</dbReference>
<sequence>MSPIPCYAHSPGPRGWHDLYSHLTEVARMACQFAAPFGAGELAYWIGFCHDLGKINPAFQQYLETVNCGQPHPVVPHAIWGGALAYWLLWKHKQDAYMWKLLALPIYGHHAGLPNGGTISSVLEHFVQETPVALDQMMAYLQEHKALLPRLRAPALTGTRLELFIRMVYSALVDADYLDTEGHFNPAEASKRGGWPRLEELLEQFKRNQQEFMARVPDTLVNRVRREVYEACWHAAERPPGIFRLTVPTGGGKTRSGLAFALRHAVIHGLRRVVVAIPYTSIIDQTATEYRKILGNAAVVEHHSQLQPPEDESQSELALRQRLATENWDAPLIVTTTVQLFESLFSARPHQARKLHNLARSVILLDEVQSLPPEILAPTVDVLRSLVENYGVTVVLCTATQPALDRVPALSDFQEVGISEIVTDYPRHFTLLRRVQYERRAEPMTWAELAREVANRSQIMVVLNRRRDALALLEVLKEDPDVFHLSTLLCGAHRREVLNEVKQRLKDGKRVRLISTQVVEAGVDLDFPEVWRAVGPLDRIVQAAGRCNREGARHFGRLVIFEPAEGGSPSGPYKVGIEKARQILEHYPPDALHSPDIFREYFAELYSTVNLDAKNIQQLREDLNYPEVASRYRLIAEDTVPVVVDYKDGFRRLDDWLRRPTLEAWRALQPYVVSIYRREVHQNTEWLEPVFGGLYRWSGGYDPKRGLVQSFHDPSDLIA</sequence>
<dbReference type="PROSITE" id="PS51192">
    <property type="entry name" value="HELICASE_ATP_BIND_1"/>
    <property type="match status" value="1"/>
</dbReference>
<dbReference type="PROSITE" id="PS51643">
    <property type="entry name" value="HD_CAS3"/>
    <property type="match status" value="1"/>
</dbReference>
<evidence type="ECO:0000256" key="5">
    <source>
        <dbReference type="ARBA" id="ARBA00022741"/>
    </source>
</evidence>